<evidence type="ECO:0000313" key="1">
    <source>
        <dbReference type="EMBL" id="KAG0475351.1"/>
    </source>
</evidence>
<gene>
    <name evidence="1" type="ORF">HPP92_015037</name>
</gene>
<evidence type="ECO:0000313" key="2">
    <source>
        <dbReference type="Proteomes" id="UP000639772"/>
    </source>
</evidence>
<accession>A0A835QQP6</accession>
<protein>
    <submittedName>
        <fullName evidence="1">Uncharacterized protein</fullName>
    </submittedName>
</protein>
<proteinExistence type="predicted"/>
<reference evidence="1 2" key="1">
    <citation type="journal article" date="2020" name="Nat. Food">
        <title>A phased Vanilla planifolia genome enables genetic improvement of flavour and production.</title>
        <authorList>
            <person name="Hasing T."/>
            <person name="Tang H."/>
            <person name="Brym M."/>
            <person name="Khazi F."/>
            <person name="Huang T."/>
            <person name="Chambers A.H."/>
        </authorList>
    </citation>
    <scope>NUCLEOTIDE SEQUENCE [LARGE SCALE GENOMIC DNA]</scope>
    <source>
        <tissue evidence="1">Leaf</tissue>
    </source>
</reference>
<comment type="caution">
    <text evidence="1">The sequence shown here is derived from an EMBL/GenBank/DDBJ whole genome shotgun (WGS) entry which is preliminary data.</text>
</comment>
<dbReference type="AlphaFoldDB" id="A0A835QQP6"/>
<dbReference type="Proteomes" id="UP000639772">
    <property type="component" value="Chromosome 7"/>
</dbReference>
<dbReference type="EMBL" id="JADCNM010000007">
    <property type="protein sequence ID" value="KAG0475351.1"/>
    <property type="molecule type" value="Genomic_DNA"/>
</dbReference>
<name>A0A835QQP6_VANPL</name>
<organism evidence="1 2">
    <name type="scientific">Vanilla planifolia</name>
    <name type="common">Vanilla</name>
    <dbReference type="NCBI Taxonomy" id="51239"/>
    <lineage>
        <taxon>Eukaryota</taxon>
        <taxon>Viridiplantae</taxon>
        <taxon>Streptophyta</taxon>
        <taxon>Embryophyta</taxon>
        <taxon>Tracheophyta</taxon>
        <taxon>Spermatophyta</taxon>
        <taxon>Magnoliopsida</taxon>
        <taxon>Liliopsida</taxon>
        <taxon>Asparagales</taxon>
        <taxon>Orchidaceae</taxon>
        <taxon>Vanilloideae</taxon>
        <taxon>Vanilleae</taxon>
        <taxon>Vanilla</taxon>
    </lineage>
</organism>
<sequence length="193" mass="22196">MVVSPGLPRPRCSVSSFLALPRRHVSDARRLFCFSVFAIVVTNRSVGQAVGKGYMEYRTMTTQLVAKVGCRRRDMEQDQELHGGRRGLWWPSRALFIRGGMVAVSHLPPGYQRVNGSHWEMPEQRMASSRDCSVWSKRRRQTLLQLRQLQGGSFGEHTEGGKNLPSFNICLLVFQPRLFHFWLLRFRNSCDDN</sequence>